<gene>
    <name evidence="9" type="ORF">J2Z28_003414</name>
</gene>
<proteinExistence type="predicted"/>
<keyword evidence="4 9" id="KW-0808">Transferase</keyword>
<feature type="domain" description="HAMP" evidence="8">
    <location>
        <begin position="299"/>
        <end position="351"/>
    </location>
</feature>
<name>A0ABS4RV36_PAEXY</name>
<evidence type="ECO:0000256" key="6">
    <source>
        <dbReference type="ARBA" id="ARBA00023136"/>
    </source>
</evidence>
<keyword evidence="3" id="KW-0597">Phosphoprotein</keyword>
<dbReference type="EC" id="2.7.13.3" evidence="9"/>
<dbReference type="EMBL" id="JAGIKV010000012">
    <property type="protein sequence ID" value="MBP2246763.1"/>
    <property type="molecule type" value="Genomic_DNA"/>
</dbReference>
<evidence type="ECO:0000256" key="5">
    <source>
        <dbReference type="ARBA" id="ARBA00022777"/>
    </source>
</evidence>
<sequence length="579" mass="66814">MPRWNLNYMKLRDKLLLMYVLSVFIPIVVTNVVFYNVTSANIRSQKTRDAGMALNNLKNDLRVTIDQGVGLSYSLYTDPVFNDTLSRSFQSHFEYIDAYNSYLKGQFSGQLNQGIRWYQVYTDNSTILSSGYIDRLTDVVRNSDWYVQFQAYSAPYPALISSDQMLSLVQRLDNLDTGGIEQLLKIDLNMDMIKQYFHNSGFDGKVYLLDPGGHIQFSNDPTAEEAQIGKRYSEIQFPNKMIPFELTYTGINYLEGWSLHGVMDEEIVLKEVRKSRSFVVWLACINFVLPSIIIAAMSRSIHVRLVRILKHMKKVKTQNFQTIPPEDARDEIGQLTMEFNRMTETIHNLIHEVYLADIQKKDLELKQQQAQLHALHSQINPHFLFNTLESVRMRSLIKGEKETAKIVHNMAKMFRKSISWNQNDVTVQEDLELIESFLQIQKYRFGDKLQYTIEADPAVLMYRIPKMVILPFVENASIHGIESSPGVGIIQLFVSMENDQLHIRLTDNGIGMSQAKLEELLNYLDQNTDMGEHVGMKNAYSRLKLCYKNHFTFDIQTWEGEGTRIQIKLPLDPSAMSGD</sequence>
<dbReference type="Pfam" id="PF02518">
    <property type="entry name" value="HATPase_c"/>
    <property type="match status" value="1"/>
</dbReference>
<evidence type="ECO:0000256" key="2">
    <source>
        <dbReference type="ARBA" id="ARBA00022475"/>
    </source>
</evidence>
<protein>
    <submittedName>
        <fullName evidence="9">Two-component system sensor histidine kinase YesM</fullName>
        <ecNumber evidence="9">2.7.13.3</ecNumber>
    </submittedName>
</protein>
<evidence type="ECO:0000256" key="7">
    <source>
        <dbReference type="SAM" id="Phobius"/>
    </source>
</evidence>
<dbReference type="CDD" id="cd06225">
    <property type="entry name" value="HAMP"/>
    <property type="match status" value="1"/>
</dbReference>
<dbReference type="Pfam" id="PF00672">
    <property type="entry name" value="HAMP"/>
    <property type="match status" value="1"/>
</dbReference>
<evidence type="ECO:0000313" key="10">
    <source>
        <dbReference type="Proteomes" id="UP000810207"/>
    </source>
</evidence>
<reference evidence="9 10" key="1">
    <citation type="submission" date="2021-03" db="EMBL/GenBank/DDBJ databases">
        <title>Genomic Encyclopedia of Type Strains, Phase IV (KMG-IV): sequencing the most valuable type-strain genomes for metagenomic binning, comparative biology and taxonomic classification.</title>
        <authorList>
            <person name="Goeker M."/>
        </authorList>
    </citation>
    <scope>NUCLEOTIDE SEQUENCE [LARGE SCALE GENOMIC DNA]</scope>
    <source>
        <strain evidence="9 10">DSM 21292</strain>
    </source>
</reference>
<evidence type="ECO:0000313" key="9">
    <source>
        <dbReference type="EMBL" id="MBP2246763.1"/>
    </source>
</evidence>
<feature type="transmembrane region" description="Helical" evidence="7">
    <location>
        <begin position="278"/>
        <end position="297"/>
    </location>
</feature>
<keyword evidence="7" id="KW-0812">Transmembrane</keyword>
<evidence type="ECO:0000256" key="3">
    <source>
        <dbReference type="ARBA" id="ARBA00022553"/>
    </source>
</evidence>
<dbReference type="GO" id="GO:0004673">
    <property type="term" value="F:protein histidine kinase activity"/>
    <property type="evidence" value="ECO:0007669"/>
    <property type="project" value="UniProtKB-EC"/>
</dbReference>
<keyword evidence="5 9" id="KW-0418">Kinase</keyword>
<dbReference type="PANTHER" id="PTHR34220">
    <property type="entry name" value="SENSOR HISTIDINE KINASE YPDA"/>
    <property type="match status" value="1"/>
</dbReference>
<dbReference type="SUPFAM" id="SSF55874">
    <property type="entry name" value="ATPase domain of HSP90 chaperone/DNA topoisomerase II/histidine kinase"/>
    <property type="match status" value="1"/>
</dbReference>
<feature type="transmembrane region" description="Helical" evidence="7">
    <location>
        <begin position="16"/>
        <end position="38"/>
    </location>
</feature>
<keyword evidence="7" id="KW-1133">Transmembrane helix</keyword>
<dbReference type="InterPro" id="IPR036890">
    <property type="entry name" value="HATPase_C_sf"/>
</dbReference>
<dbReference type="SUPFAM" id="SSF158472">
    <property type="entry name" value="HAMP domain-like"/>
    <property type="match status" value="1"/>
</dbReference>
<dbReference type="InterPro" id="IPR050640">
    <property type="entry name" value="Bact_2-comp_sensor_kinase"/>
</dbReference>
<evidence type="ECO:0000256" key="1">
    <source>
        <dbReference type="ARBA" id="ARBA00004651"/>
    </source>
</evidence>
<evidence type="ECO:0000259" key="8">
    <source>
        <dbReference type="PROSITE" id="PS50885"/>
    </source>
</evidence>
<dbReference type="PROSITE" id="PS50885">
    <property type="entry name" value="HAMP"/>
    <property type="match status" value="1"/>
</dbReference>
<dbReference type="Pfam" id="PF06580">
    <property type="entry name" value="His_kinase"/>
    <property type="match status" value="1"/>
</dbReference>
<dbReference type="Gene3D" id="6.10.340.10">
    <property type="match status" value="1"/>
</dbReference>
<keyword evidence="6 7" id="KW-0472">Membrane</keyword>
<dbReference type="SMART" id="SM00304">
    <property type="entry name" value="HAMP"/>
    <property type="match status" value="1"/>
</dbReference>
<dbReference type="InterPro" id="IPR003594">
    <property type="entry name" value="HATPase_dom"/>
</dbReference>
<dbReference type="Proteomes" id="UP000810207">
    <property type="component" value="Unassembled WGS sequence"/>
</dbReference>
<keyword evidence="10" id="KW-1185">Reference proteome</keyword>
<comment type="subcellular location">
    <subcellularLocation>
        <location evidence="1">Cell membrane</location>
        <topology evidence="1">Multi-pass membrane protein</topology>
    </subcellularLocation>
</comment>
<organism evidence="9 10">
    <name type="scientific">Paenibacillus xylanexedens</name>
    <dbReference type="NCBI Taxonomy" id="528191"/>
    <lineage>
        <taxon>Bacteria</taxon>
        <taxon>Bacillati</taxon>
        <taxon>Bacillota</taxon>
        <taxon>Bacilli</taxon>
        <taxon>Bacillales</taxon>
        <taxon>Paenibacillaceae</taxon>
        <taxon>Paenibacillus</taxon>
    </lineage>
</organism>
<accession>A0ABS4RV36</accession>
<dbReference type="InterPro" id="IPR003660">
    <property type="entry name" value="HAMP_dom"/>
</dbReference>
<dbReference type="RefSeq" id="WP_211083313.1">
    <property type="nucleotide sequence ID" value="NZ_CBCSLC010000037.1"/>
</dbReference>
<dbReference type="PANTHER" id="PTHR34220:SF7">
    <property type="entry name" value="SENSOR HISTIDINE KINASE YPDA"/>
    <property type="match status" value="1"/>
</dbReference>
<keyword evidence="2" id="KW-1003">Cell membrane</keyword>
<dbReference type="InterPro" id="IPR010559">
    <property type="entry name" value="Sig_transdc_His_kin_internal"/>
</dbReference>
<evidence type="ECO:0000256" key="4">
    <source>
        <dbReference type="ARBA" id="ARBA00022679"/>
    </source>
</evidence>
<dbReference type="Gene3D" id="3.30.565.10">
    <property type="entry name" value="Histidine kinase-like ATPase, C-terminal domain"/>
    <property type="match status" value="1"/>
</dbReference>
<comment type="caution">
    <text evidence="9">The sequence shown here is derived from an EMBL/GenBank/DDBJ whole genome shotgun (WGS) entry which is preliminary data.</text>
</comment>